<feature type="region of interest" description="Disordered" evidence="1">
    <location>
        <begin position="41"/>
        <end position="66"/>
    </location>
</feature>
<evidence type="ECO:0000313" key="2">
    <source>
        <dbReference type="EnsemblPlants" id="LPERR05G15440.1"/>
    </source>
</evidence>
<organism evidence="2 3">
    <name type="scientific">Leersia perrieri</name>
    <dbReference type="NCBI Taxonomy" id="77586"/>
    <lineage>
        <taxon>Eukaryota</taxon>
        <taxon>Viridiplantae</taxon>
        <taxon>Streptophyta</taxon>
        <taxon>Embryophyta</taxon>
        <taxon>Tracheophyta</taxon>
        <taxon>Spermatophyta</taxon>
        <taxon>Magnoliopsida</taxon>
        <taxon>Liliopsida</taxon>
        <taxon>Poales</taxon>
        <taxon>Poaceae</taxon>
        <taxon>BOP clade</taxon>
        <taxon>Oryzoideae</taxon>
        <taxon>Oryzeae</taxon>
        <taxon>Oryzinae</taxon>
        <taxon>Leersia</taxon>
    </lineage>
</organism>
<evidence type="ECO:0000313" key="3">
    <source>
        <dbReference type="Proteomes" id="UP000032180"/>
    </source>
</evidence>
<feature type="compositionally biased region" description="Basic and acidic residues" evidence="1">
    <location>
        <begin position="57"/>
        <end position="66"/>
    </location>
</feature>
<proteinExistence type="predicted"/>
<protein>
    <submittedName>
        <fullName evidence="2">Uncharacterized protein</fullName>
    </submittedName>
</protein>
<reference evidence="3" key="2">
    <citation type="submission" date="2013-12" db="EMBL/GenBank/DDBJ databases">
        <authorList>
            <person name="Yu Y."/>
            <person name="Lee S."/>
            <person name="de Baynast K."/>
            <person name="Wissotski M."/>
            <person name="Liu L."/>
            <person name="Talag J."/>
            <person name="Goicoechea J."/>
            <person name="Angelova A."/>
            <person name="Jetty R."/>
            <person name="Kudrna D."/>
            <person name="Golser W."/>
            <person name="Rivera L."/>
            <person name="Zhang J."/>
            <person name="Wing R."/>
        </authorList>
    </citation>
    <scope>NUCLEOTIDE SEQUENCE</scope>
</reference>
<dbReference type="EnsemblPlants" id="LPERR05G15440.1">
    <property type="protein sequence ID" value="LPERR05G15440.1"/>
    <property type="gene ID" value="LPERR05G15440"/>
</dbReference>
<dbReference type="HOGENOM" id="CLU_184782_0_0_1"/>
<dbReference type="AlphaFoldDB" id="A0A0D9WHG4"/>
<reference evidence="2" key="3">
    <citation type="submission" date="2015-04" db="UniProtKB">
        <authorList>
            <consortium name="EnsemblPlants"/>
        </authorList>
    </citation>
    <scope>IDENTIFICATION</scope>
</reference>
<evidence type="ECO:0000256" key="1">
    <source>
        <dbReference type="SAM" id="MobiDB-lite"/>
    </source>
</evidence>
<reference evidence="2 3" key="1">
    <citation type="submission" date="2012-08" db="EMBL/GenBank/DDBJ databases">
        <title>Oryza genome evolution.</title>
        <authorList>
            <person name="Wing R.A."/>
        </authorList>
    </citation>
    <scope>NUCLEOTIDE SEQUENCE</scope>
</reference>
<name>A0A0D9WHG4_9ORYZ</name>
<keyword evidence="3" id="KW-1185">Reference proteome</keyword>
<accession>A0A0D9WHG4</accession>
<dbReference type="Gramene" id="LPERR05G15440.1">
    <property type="protein sequence ID" value="LPERR05G15440.1"/>
    <property type="gene ID" value="LPERR05G15440"/>
</dbReference>
<feature type="compositionally biased region" description="Polar residues" evidence="1">
    <location>
        <begin position="41"/>
        <end position="55"/>
    </location>
</feature>
<sequence length="66" mass="7576">MEFSYHQYFSSSVNMAKEKRPPLKRGQVKLRIVRSISSLMATGNTEADDSSQAADRNSFRRETSYN</sequence>
<dbReference type="Proteomes" id="UP000032180">
    <property type="component" value="Chromosome 5"/>
</dbReference>